<sequence length="113" mass="13507">VIIMDKEYIKIKIENCKYLISNANSAAQKSVYEGYLKFWQKQIPKEEIESVIDDLTVLQKAEEFEVDEIYEDVDYEQLYKAKYPNRNPYSNVRNVNGKYVKTRAFKEFLKSFQ</sequence>
<dbReference type="EMBL" id="LAZR01037994">
    <property type="protein sequence ID" value="KKL20713.1"/>
    <property type="molecule type" value="Genomic_DNA"/>
</dbReference>
<comment type="caution">
    <text evidence="1">The sequence shown here is derived from an EMBL/GenBank/DDBJ whole genome shotgun (WGS) entry which is preliminary data.</text>
</comment>
<reference evidence="1" key="1">
    <citation type="journal article" date="2015" name="Nature">
        <title>Complex archaea that bridge the gap between prokaryotes and eukaryotes.</title>
        <authorList>
            <person name="Spang A."/>
            <person name="Saw J.H."/>
            <person name="Jorgensen S.L."/>
            <person name="Zaremba-Niedzwiedzka K."/>
            <person name="Martijn J."/>
            <person name="Lind A.E."/>
            <person name="van Eijk R."/>
            <person name="Schleper C."/>
            <person name="Guy L."/>
            <person name="Ettema T.J."/>
        </authorList>
    </citation>
    <scope>NUCLEOTIDE SEQUENCE</scope>
</reference>
<dbReference type="AlphaFoldDB" id="A0A0F9E9L6"/>
<gene>
    <name evidence="1" type="ORF">LCGC14_2452740</name>
</gene>
<organism evidence="1">
    <name type="scientific">marine sediment metagenome</name>
    <dbReference type="NCBI Taxonomy" id="412755"/>
    <lineage>
        <taxon>unclassified sequences</taxon>
        <taxon>metagenomes</taxon>
        <taxon>ecological metagenomes</taxon>
    </lineage>
</organism>
<protein>
    <submittedName>
        <fullName evidence="1">Uncharacterized protein</fullName>
    </submittedName>
</protein>
<name>A0A0F9E9L6_9ZZZZ</name>
<evidence type="ECO:0000313" key="1">
    <source>
        <dbReference type="EMBL" id="KKL20713.1"/>
    </source>
</evidence>
<accession>A0A0F9E9L6</accession>
<proteinExistence type="predicted"/>
<feature type="non-terminal residue" evidence="1">
    <location>
        <position position="1"/>
    </location>
</feature>